<evidence type="ECO:0000313" key="3">
    <source>
        <dbReference type="Proteomes" id="UP000199079"/>
    </source>
</evidence>
<dbReference type="AlphaFoldDB" id="A0A1H3MRS8"/>
<dbReference type="OrthoDB" id="374899at2157"/>
<name>A0A1H3MRS8_9EURY</name>
<dbReference type="RefSeq" id="WP_021074768.1">
    <property type="nucleotide sequence ID" value="NZ_FNPC01000010.1"/>
</dbReference>
<gene>
    <name evidence="2" type="ORF">SAMN05216564_11058</name>
</gene>
<sequence>MVTQRRVRVYSALTRLLGIGVCGVGVVVMMSWPIQGVLVASFGVICAVRPFLFAELVEWLGIVEDAT</sequence>
<keyword evidence="1" id="KW-0812">Transmembrane</keyword>
<evidence type="ECO:0000313" key="2">
    <source>
        <dbReference type="EMBL" id="SDY79326.1"/>
    </source>
</evidence>
<reference evidence="3" key="1">
    <citation type="submission" date="2016-10" db="EMBL/GenBank/DDBJ databases">
        <authorList>
            <person name="Varghese N."/>
            <person name="Submissions S."/>
        </authorList>
    </citation>
    <scope>NUCLEOTIDE SEQUENCE [LARGE SCALE GENOMIC DNA]</scope>
    <source>
        <strain evidence="3">DC30,IBRC 10041,KCTC 4046</strain>
    </source>
</reference>
<organism evidence="2 3">
    <name type="scientific">Halopenitus persicus</name>
    <dbReference type="NCBI Taxonomy" id="1048396"/>
    <lineage>
        <taxon>Archaea</taxon>
        <taxon>Methanobacteriati</taxon>
        <taxon>Methanobacteriota</taxon>
        <taxon>Stenosarchaea group</taxon>
        <taxon>Halobacteria</taxon>
        <taxon>Halobacteriales</taxon>
        <taxon>Haloferacaceae</taxon>
        <taxon>Halopenitus</taxon>
    </lineage>
</organism>
<evidence type="ECO:0000256" key="1">
    <source>
        <dbReference type="SAM" id="Phobius"/>
    </source>
</evidence>
<feature type="transmembrane region" description="Helical" evidence="1">
    <location>
        <begin position="12"/>
        <end position="32"/>
    </location>
</feature>
<dbReference type="GeneID" id="43838123"/>
<dbReference type="Proteomes" id="UP000199079">
    <property type="component" value="Unassembled WGS sequence"/>
</dbReference>
<accession>A0A1H3MRS8</accession>
<keyword evidence="1" id="KW-1133">Transmembrane helix</keyword>
<proteinExistence type="predicted"/>
<keyword evidence="3" id="KW-1185">Reference proteome</keyword>
<keyword evidence="1" id="KW-0472">Membrane</keyword>
<dbReference type="EMBL" id="FNPC01000010">
    <property type="protein sequence ID" value="SDY79326.1"/>
    <property type="molecule type" value="Genomic_DNA"/>
</dbReference>
<protein>
    <submittedName>
        <fullName evidence="2">Uncharacterized protein</fullName>
    </submittedName>
</protein>